<dbReference type="InterPro" id="IPR021764">
    <property type="entry name" value="Enterochelin_esterase_N"/>
</dbReference>
<evidence type="ECO:0000256" key="2">
    <source>
        <dbReference type="ARBA" id="ARBA00022490"/>
    </source>
</evidence>
<dbReference type="GO" id="GO:0008849">
    <property type="term" value="F:enterochelin esterase activity"/>
    <property type="evidence" value="ECO:0007669"/>
    <property type="project" value="InterPro"/>
</dbReference>
<dbReference type="PANTHER" id="PTHR48098:SF3">
    <property type="entry name" value="IRON(III) ENTEROBACTIN ESTERASE"/>
    <property type="match status" value="1"/>
</dbReference>
<protein>
    <submittedName>
        <fullName evidence="7">DUF3327 domain-containing protein</fullName>
    </submittedName>
</protein>
<evidence type="ECO:0000256" key="4">
    <source>
        <dbReference type="ARBA" id="ARBA00024201"/>
    </source>
</evidence>
<dbReference type="SUPFAM" id="SSF53474">
    <property type="entry name" value="alpha/beta-Hydrolases"/>
    <property type="match status" value="1"/>
</dbReference>
<feature type="domain" description="Enterochelin esterase N-terminal" evidence="6">
    <location>
        <begin position="198"/>
        <end position="279"/>
    </location>
</feature>
<dbReference type="PANTHER" id="PTHR48098">
    <property type="entry name" value="ENTEROCHELIN ESTERASE-RELATED"/>
    <property type="match status" value="1"/>
</dbReference>
<dbReference type="GO" id="GO:0005506">
    <property type="term" value="F:iron ion binding"/>
    <property type="evidence" value="ECO:0007669"/>
    <property type="project" value="InterPro"/>
</dbReference>
<dbReference type="GO" id="GO:0005737">
    <property type="term" value="C:cytoplasm"/>
    <property type="evidence" value="ECO:0007669"/>
    <property type="project" value="UniProtKB-SubCell"/>
</dbReference>
<reference evidence="7" key="1">
    <citation type="submission" date="2021-10" db="EMBL/GenBank/DDBJ databases">
        <title>Marinomonas pontica sp. nov., isolated from the Black Sea.</title>
        <authorList>
            <person name="Zhao L.-H."/>
            <person name="Xue J.-H."/>
        </authorList>
    </citation>
    <scope>NUCLEOTIDE SEQUENCE</scope>
    <source>
        <strain evidence="7">E8</strain>
    </source>
</reference>
<gene>
    <name evidence="7" type="ORF">LG368_01005</name>
</gene>
<proteinExistence type="inferred from homology"/>
<feature type="chain" id="PRO_5040796298" evidence="5">
    <location>
        <begin position="20"/>
        <end position="536"/>
    </location>
</feature>
<keyword evidence="8" id="KW-1185">Reference proteome</keyword>
<dbReference type="InterPro" id="IPR050583">
    <property type="entry name" value="Mycobacterial_A85_antigen"/>
</dbReference>
<dbReference type="GO" id="GO:0006826">
    <property type="term" value="P:iron ion transport"/>
    <property type="evidence" value="ECO:0007669"/>
    <property type="project" value="InterPro"/>
</dbReference>
<evidence type="ECO:0000259" key="6">
    <source>
        <dbReference type="Pfam" id="PF11806"/>
    </source>
</evidence>
<dbReference type="Pfam" id="PF00756">
    <property type="entry name" value="Esterase"/>
    <property type="match status" value="1"/>
</dbReference>
<dbReference type="Gene3D" id="3.40.50.1820">
    <property type="entry name" value="alpha/beta hydrolase"/>
    <property type="match status" value="1"/>
</dbReference>
<dbReference type="InterPro" id="IPR000801">
    <property type="entry name" value="Esterase-like"/>
</dbReference>
<keyword evidence="3" id="KW-0378">Hydrolase</keyword>
<evidence type="ECO:0000256" key="5">
    <source>
        <dbReference type="SAM" id="SignalP"/>
    </source>
</evidence>
<dbReference type="EMBL" id="JAJATW010000001">
    <property type="protein sequence ID" value="MCB5160484.1"/>
    <property type="molecule type" value="Genomic_DNA"/>
</dbReference>
<dbReference type="Gene3D" id="2.60.40.10">
    <property type="entry name" value="Immunoglobulins"/>
    <property type="match status" value="1"/>
</dbReference>
<evidence type="ECO:0000313" key="8">
    <source>
        <dbReference type="Proteomes" id="UP001139095"/>
    </source>
</evidence>
<dbReference type="AlphaFoldDB" id="A0A9X1LB68"/>
<dbReference type="InterPro" id="IPR029058">
    <property type="entry name" value="AB_hydrolase_fold"/>
</dbReference>
<comment type="caution">
    <text evidence="7">The sequence shown here is derived from an EMBL/GenBank/DDBJ whole genome shotgun (WGS) entry which is preliminary data.</text>
</comment>
<dbReference type="RefSeq" id="WP_226752863.1">
    <property type="nucleotide sequence ID" value="NZ_JAJATW010000001.1"/>
</dbReference>
<dbReference type="Proteomes" id="UP001139095">
    <property type="component" value="Unassembled WGS sequence"/>
</dbReference>
<feature type="signal peptide" evidence="5">
    <location>
        <begin position="1"/>
        <end position="19"/>
    </location>
</feature>
<dbReference type="SUPFAM" id="SSF81296">
    <property type="entry name" value="E set domains"/>
    <property type="match status" value="1"/>
</dbReference>
<comment type="similarity">
    <text evidence="4">Belongs to the Fes family.</text>
</comment>
<evidence type="ECO:0000313" key="7">
    <source>
        <dbReference type="EMBL" id="MCB5160484.1"/>
    </source>
</evidence>
<accession>A0A9X1LB68</accession>
<name>A0A9X1LB68_9GAMM</name>
<dbReference type="InterPro" id="IPR013783">
    <property type="entry name" value="Ig-like_fold"/>
</dbReference>
<organism evidence="7 8">
    <name type="scientific">Marinomonas algarum</name>
    <dbReference type="NCBI Taxonomy" id="2883105"/>
    <lineage>
        <taxon>Bacteria</taxon>
        <taxon>Pseudomonadati</taxon>
        <taxon>Pseudomonadota</taxon>
        <taxon>Gammaproteobacteria</taxon>
        <taxon>Oceanospirillales</taxon>
        <taxon>Oceanospirillaceae</taxon>
        <taxon>Marinomonas</taxon>
    </lineage>
</organism>
<keyword evidence="2" id="KW-0963">Cytoplasm</keyword>
<comment type="subcellular location">
    <subcellularLocation>
        <location evidence="1">Cytoplasm</location>
    </subcellularLocation>
</comment>
<keyword evidence="5" id="KW-0732">Signal</keyword>
<sequence length="536" mass="60195">MKKIGLTTLLMIFSLNANAVALKINEPQHIKIATKESADLLIEKPRYFNGYIRSDQRLSQVTVMNSKGETVKQLINSPSKEVEIFWYVDKSDHYTIEFITENKSTANIDVALNTMALQESQYVSPDTTITSPLILQTKNRLDQGVEQADTLFWQQVEQKGGTPLVEYTDNGTALVTFLYKGFVDNVRILGAPYEGHIHLTQLDNSNIWFHSYEVPLETRFSYRVAPNVPQLVDSKSRQQRRAVLATSQSDPLNLQPKFSENDNLFGAASTLTLPTAPKDTLTSTMGNPKGSVTDHIYQKDNNALARKISLYQPNKSYPIKQDAPLLILFDGDSYLNKVPTPVILDNLIAQKLIPPMRAVFVNTPLPSMRAEELTPNTAYSEFLANEFMPWLCQSEKICPTAENTVLSGSSFGGLASMYIAFQHPERFGKVLSQSGSFWWSPEPEASIFQLTTKTETDNWMAELFRSEPKKELEIFLTAGLFEAKPEGKSILDTNHQVYQVLKSKGYSASIQEAASGHDYFSWRVMLADGLIGLFNE</sequence>
<evidence type="ECO:0000256" key="3">
    <source>
        <dbReference type="ARBA" id="ARBA00022801"/>
    </source>
</evidence>
<dbReference type="Pfam" id="PF11806">
    <property type="entry name" value="Enterochelin_N"/>
    <property type="match status" value="1"/>
</dbReference>
<evidence type="ECO:0000256" key="1">
    <source>
        <dbReference type="ARBA" id="ARBA00004496"/>
    </source>
</evidence>
<dbReference type="InterPro" id="IPR014756">
    <property type="entry name" value="Ig_E-set"/>
</dbReference>